<sequence length="52" mass="6119">MSMDTKKNLKMKFPITNREISSKLCIVFTGLRKTINYGSISKTFILVDRFFR</sequence>
<organism evidence="1">
    <name type="scientific">Leptospira borgpetersenii serovar Ballum</name>
    <dbReference type="NCBI Taxonomy" id="280505"/>
    <lineage>
        <taxon>Bacteria</taxon>
        <taxon>Pseudomonadati</taxon>
        <taxon>Spirochaetota</taxon>
        <taxon>Spirochaetia</taxon>
        <taxon>Leptospirales</taxon>
        <taxon>Leptospiraceae</taxon>
        <taxon>Leptospira</taxon>
    </lineage>
</organism>
<dbReference type="PATRIC" id="fig|280505.15.peg.1859"/>
<gene>
    <name evidence="1" type="ORF">LBBP_01896</name>
</gene>
<dbReference type="EMBL" id="CP012029">
    <property type="protein sequence ID" value="ALO26173.1"/>
    <property type="molecule type" value="Genomic_DNA"/>
</dbReference>
<dbReference type="AlphaFoldDB" id="A0A0S2IRS3"/>
<reference evidence="1 2" key="1">
    <citation type="journal article" date="2015" name="PLoS Negl. Trop. Dis.">
        <title>Distribution of Plasmids in Distinct Leptospira Pathogenic Species.</title>
        <authorList>
            <person name="Wang Y."/>
            <person name="Zhuang X."/>
            <person name="Zhong Y."/>
            <person name="Zhang C."/>
            <person name="Zhang Y."/>
            <person name="Zeng L."/>
            <person name="Zhu Y."/>
            <person name="He P."/>
            <person name="Dong K."/>
            <person name="Pal U."/>
            <person name="Guo X."/>
            <person name="Qin J."/>
        </authorList>
    </citation>
    <scope>NUCLEOTIDE SEQUENCE [LARGE SCALE GENOMIC DNA]</scope>
    <source>
        <strain evidence="1 2">56604</strain>
    </source>
</reference>
<protein>
    <submittedName>
        <fullName evidence="1">Uncharacterized protein</fullName>
    </submittedName>
</protein>
<dbReference type="Proteomes" id="UP000058857">
    <property type="component" value="Chromosome 1"/>
</dbReference>
<evidence type="ECO:0000313" key="2">
    <source>
        <dbReference type="Proteomes" id="UP000058857"/>
    </source>
</evidence>
<evidence type="ECO:0000313" key="1">
    <source>
        <dbReference type="EMBL" id="ALO26173.1"/>
    </source>
</evidence>
<name>A0A0S2IRS3_LEPBO</name>
<proteinExistence type="predicted"/>
<accession>A0A0S2IRS3</accession>